<dbReference type="InterPro" id="IPR036912">
    <property type="entry name" value="HasA_haem-bd_sf"/>
</dbReference>
<dbReference type="Proteomes" id="UP000230961">
    <property type="component" value="Chromosome"/>
</dbReference>
<evidence type="ECO:0000313" key="2">
    <source>
        <dbReference type="Proteomes" id="UP000230961"/>
    </source>
</evidence>
<dbReference type="KEGG" id="yel:LC20_05128"/>
<organism evidence="1 2">
    <name type="scientific">Yersinia enterocolitica LC20</name>
    <dbReference type="NCBI Taxonomy" id="1443113"/>
    <lineage>
        <taxon>Bacteria</taxon>
        <taxon>Pseudomonadati</taxon>
        <taxon>Pseudomonadota</taxon>
        <taxon>Gammaproteobacteria</taxon>
        <taxon>Enterobacterales</taxon>
        <taxon>Yersiniaceae</taxon>
        <taxon>Yersinia</taxon>
    </lineage>
</organism>
<dbReference type="EMBL" id="CP007448">
    <property type="protein sequence ID" value="AHM76379.1"/>
    <property type="molecule type" value="Genomic_DNA"/>
</dbReference>
<dbReference type="AlphaFoldDB" id="A0A7U4GIY6"/>
<dbReference type="Gene3D" id="3.30.1500.10">
    <property type="entry name" value="Haem-binding HasA"/>
    <property type="match status" value="1"/>
</dbReference>
<accession>A0A7U4GIY6</accession>
<evidence type="ECO:0000313" key="1">
    <source>
        <dbReference type="EMBL" id="AHM76379.1"/>
    </source>
</evidence>
<sequence length="203" mass="21931">MTVTIKYKSDFADGTISSVTQQWAAEHGDITTSGAKKYGFFAGGDYFSGTQYAVPSSHDASTGMIVEGELNYSFMPQHTFSGRIDSLALGKKLEVSTTGLGKQFAEPLLEFSGLDITGEFDPLKTKAENHQGEMHKATYGFMRGNADPFLDILKAKGIDVDTPLKDMAIASQFDNNNEMVSDAPMPVIDVIGSYDEAEVLMAA</sequence>
<reference evidence="1 2" key="1">
    <citation type="submission" date="2017-11" db="EMBL/GenBank/DDBJ databases">
        <title>The complete genome sequence and comparative genome analysis of Yersinia enterocolitica strain LC20.</title>
        <authorList>
            <person name="Shi G."/>
            <person name="Su M."/>
            <person name="Liang J."/>
            <person name="Gu W."/>
            <person name="Xiao Y."/>
            <person name="Zhang Z."/>
            <person name="Qiu H."/>
            <person name="Duan R."/>
            <person name="Zhang Z."/>
            <person name="Li Y."/>
            <person name="Zhang X."/>
            <person name="Ling Y."/>
            <person name="Song L."/>
            <person name="Chen M."/>
            <person name="Zhao Y."/>
            <person name="Wu J."/>
            <person name="Jing H."/>
            <person name="Xiao J."/>
            <person name="Wang X."/>
        </authorList>
    </citation>
    <scope>NUCLEOTIDE SEQUENCE [LARGE SCALE GENOMIC DNA]</scope>
    <source>
        <strain evidence="1 2">LC20</strain>
    </source>
</reference>
<protein>
    <submittedName>
        <fullName evidence="1">Heme acquisition hemophore HasA</fullName>
    </submittedName>
</protein>
<dbReference type="SUPFAM" id="SSF54621">
    <property type="entry name" value="Heme-binding protein A (HasA)"/>
    <property type="match status" value="1"/>
</dbReference>
<dbReference type="InterPro" id="IPR010495">
    <property type="entry name" value="HasA_haem-bd"/>
</dbReference>
<gene>
    <name evidence="1" type="ORF">LC20_05128</name>
</gene>
<name>A0A7U4GIY6_YEREN</name>
<proteinExistence type="predicted"/>
<dbReference type="Pfam" id="PF06438">
    <property type="entry name" value="HasA"/>
    <property type="match status" value="1"/>
</dbReference>